<feature type="signal peptide" evidence="1">
    <location>
        <begin position="1"/>
        <end position="19"/>
    </location>
</feature>
<dbReference type="EMBL" id="JAFFHB010000001">
    <property type="protein sequence ID" value="KAK4674053.1"/>
    <property type="molecule type" value="Genomic_DNA"/>
</dbReference>
<gene>
    <name evidence="2" type="ORF">QC763_0020330</name>
</gene>
<keyword evidence="3" id="KW-1185">Reference proteome</keyword>
<dbReference type="Proteomes" id="UP001326199">
    <property type="component" value="Unassembled WGS sequence"/>
</dbReference>
<protein>
    <submittedName>
        <fullName evidence="2">Uncharacterized protein</fullName>
    </submittedName>
</protein>
<evidence type="ECO:0000313" key="3">
    <source>
        <dbReference type="Proteomes" id="UP001326199"/>
    </source>
</evidence>
<dbReference type="RefSeq" id="XP_062771375.1">
    <property type="nucleotide sequence ID" value="XM_062905392.1"/>
</dbReference>
<proteinExistence type="predicted"/>
<feature type="chain" id="PRO_5046189064" evidence="1">
    <location>
        <begin position="20"/>
        <end position="63"/>
    </location>
</feature>
<keyword evidence="1" id="KW-0732">Signal</keyword>
<organism evidence="2 3">
    <name type="scientific">Podospora pseudopauciseta</name>
    <dbReference type="NCBI Taxonomy" id="2093780"/>
    <lineage>
        <taxon>Eukaryota</taxon>
        <taxon>Fungi</taxon>
        <taxon>Dikarya</taxon>
        <taxon>Ascomycota</taxon>
        <taxon>Pezizomycotina</taxon>
        <taxon>Sordariomycetes</taxon>
        <taxon>Sordariomycetidae</taxon>
        <taxon>Sordariales</taxon>
        <taxon>Podosporaceae</taxon>
        <taxon>Podospora</taxon>
    </lineage>
</organism>
<reference evidence="2 3" key="1">
    <citation type="journal article" date="2023" name="bioRxiv">
        <title>High-quality genome assemblies of four members of thePodospora anserinaspecies complex.</title>
        <authorList>
            <person name="Ament-Velasquez S.L."/>
            <person name="Vogan A.A."/>
            <person name="Wallerman O."/>
            <person name="Hartmann F."/>
            <person name="Gautier V."/>
            <person name="Silar P."/>
            <person name="Giraud T."/>
            <person name="Johannesson H."/>
        </authorList>
    </citation>
    <scope>NUCLEOTIDE SEQUENCE [LARGE SCALE GENOMIC DNA]</scope>
    <source>
        <strain evidence="2 3">CBS 411.78</strain>
    </source>
</reference>
<accession>A0ABR0I115</accession>
<dbReference type="GeneID" id="87925343"/>
<sequence>MLLPRFLTVSSWFPVAAVGAADTLMNGDTLSRFEVAGATRYSPAVDLLLLAIKLTSGATQYMN</sequence>
<evidence type="ECO:0000313" key="2">
    <source>
        <dbReference type="EMBL" id="KAK4674053.1"/>
    </source>
</evidence>
<evidence type="ECO:0000256" key="1">
    <source>
        <dbReference type="SAM" id="SignalP"/>
    </source>
</evidence>
<name>A0ABR0I115_9PEZI</name>
<comment type="caution">
    <text evidence="2">The sequence shown here is derived from an EMBL/GenBank/DDBJ whole genome shotgun (WGS) entry which is preliminary data.</text>
</comment>